<keyword evidence="4" id="KW-1185">Reference proteome</keyword>
<feature type="chain" id="PRO_5038456768" description="Lipoprotein" evidence="2">
    <location>
        <begin position="32"/>
        <end position="325"/>
    </location>
</feature>
<dbReference type="Proteomes" id="UP000034196">
    <property type="component" value="Unassembled WGS sequence"/>
</dbReference>
<reference evidence="3" key="1">
    <citation type="submission" date="2016-10" db="EMBL/GenBank/DDBJ databases">
        <title>Genome sequence of Streptomyces mangrovisoli MUSC 149.</title>
        <authorList>
            <person name="Lee L.-H."/>
            <person name="Ser H.-L."/>
        </authorList>
    </citation>
    <scope>NUCLEOTIDE SEQUENCE [LARGE SCALE GENOMIC DNA]</scope>
    <source>
        <strain evidence="3">MUSC 149</strain>
    </source>
</reference>
<gene>
    <name evidence="3" type="ORF">WN71_003780</name>
</gene>
<dbReference type="AlphaFoldDB" id="A0A1J4P6S1"/>
<evidence type="ECO:0008006" key="5">
    <source>
        <dbReference type="Google" id="ProtNLM"/>
    </source>
</evidence>
<organism evidence="3 4">
    <name type="scientific">Streptomyces mangrovisoli</name>
    <dbReference type="NCBI Taxonomy" id="1428628"/>
    <lineage>
        <taxon>Bacteria</taxon>
        <taxon>Bacillati</taxon>
        <taxon>Actinomycetota</taxon>
        <taxon>Actinomycetes</taxon>
        <taxon>Kitasatosporales</taxon>
        <taxon>Streptomycetaceae</taxon>
        <taxon>Streptomyces</taxon>
    </lineage>
</organism>
<feature type="region of interest" description="Disordered" evidence="1">
    <location>
        <begin position="115"/>
        <end position="143"/>
    </location>
</feature>
<evidence type="ECO:0000256" key="1">
    <source>
        <dbReference type="SAM" id="MobiDB-lite"/>
    </source>
</evidence>
<proteinExistence type="predicted"/>
<comment type="caution">
    <text evidence="3">The sequence shown here is derived from an EMBL/GenBank/DDBJ whole genome shotgun (WGS) entry which is preliminary data.</text>
</comment>
<feature type="compositionally biased region" description="Low complexity" evidence="1">
    <location>
        <begin position="119"/>
        <end position="130"/>
    </location>
</feature>
<feature type="region of interest" description="Disordered" evidence="1">
    <location>
        <begin position="246"/>
        <end position="325"/>
    </location>
</feature>
<feature type="compositionally biased region" description="Gly residues" evidence="1">
    <location>
        <begin position="131"/>
        <end position="143"/>
    </location>
</feature>
<dbReference type="EMBL" id="LAVA02000007">
    <property type="protein sequence ID" value="OIJ69189.1"/>
    <property type="molecule type" value="Genomic_DNA"/>
</dbReference>
<feature type="compositionally biased region" description="Low complexity" evidence="1">
    <location>
        <begin position="252"/>
        <end position="325"/>
    </location>
</feature>
<dbReference type="STRING" id="1428628.WN71_003780"/>
<sequence>MPARARRPLRTARAVALAGLLAVAGAGCGRAGGLTSAGATPTAISPQKLWPGLRPAASPAWPYDEAETEVVKGVPVPGDDIRAVDPVAVVRAEIAAHPGDYRGAKAPYRNTATRLGDCATGPTPGADGTAGTAGTGASPGAGAGATRCPLLKAYYRDLTGDGRADMTLGFRLPPTNQTAVRVYTVEGHRLVQVMANDDAVLGVEIAGRSVIIRSPAGISGYEYRTTWNWDPEQRAMVFNRDEFLRTGRRRVSPQPSASRSAAPSASRSAGASASVSDSASPRPAGADSTAPNSSAALAPMAASTPSTATSATSAASALPAAAGVR</sequence>
<accession>A0A1J4P6S1</accession>
<name>A0A1J4P6S1_9ACTN</name>
<dbReference type="PROSITE" id="PS51257">
    <property type="entry name" value="PROKAR_LIPOPROTEIN"/>
    <property type="match status" value="1"/>
</dbReference>
<dbReference type="RefSeq" id="WP_063777713.1">
    <property type="nucleotide sequence ID" value="NZ_LAVA02000007.1"/>
</dbReference>
<evidence type="ECO:0000313" key="4">
    <source>
        <dbReference type="Proteomes" id="UP000034196"/>
    </source>
</evidence>
<protein>
    <recommendedName>
        <fullName evidence="5">Lipoprotein</fullName>
    </recommendedName>
</protein>
<evidence type="ECO:0000313" key="3">
    <source>
        <dbReference type="EMBL" id="OIJ69189.1"/>
    </source>
</evidence>
<evidence type="ECO:0000256" key="2">
    <source>
        <dbReference type="SAM" id="SignalP"/>
    </source>
</evidence>
<keyword evidence="2" id="KW-0732">Signal</keyword>
<feature type="signal peptide" evidence="2">
    <location>
        <begin position="1"/>
        <end position="31"/>
    </location>
</feature>